<dbReference type="NCBIfam" id="NF002959">
    <property type="entry name" value="PRK03624.1"/>
    <property type="match status" value="1"/>
</dbReference>
<dbReference type="InterPro" id="IPR000182">
    <property type="entry name" value="GNAT_dom"/>
</dbReference>
<dbReference type="AlphaFoldDB" id="A0A2S2CRU3"/>
<dbReference type="InterPro" id="IPR050832">
    <property type="entry name" value="Bact_Acetyltransf"/>
</dbReference>
<dbReference type="GO" id="GO:0016747">
    <property type="term" value="F:acyltransferase activity, transferring groups other than amino-acyl groups"/>
    <property type="evidence" value="ECO:0007669"/>
    <property type="project" value="InterPro"/>
</dbReference>
<dbReference type="PANTHER" id="PTHR43877:SF2">
    <property type="entry name" value="AMINOALKYLPHOSPHONATE N-ACETYLTRANSFERASE-RELATED"/>
    <property type="match status" value="1"/>
</dbReference>
<keyword evidence="1 4" id="KW-0808">Transferase</keyword>
<dbReference type="CDD" id="cd04301">
    <property type="entry name" value="NAT_SF"/>
    <property type="match status" value="1"/>
</dbReference>
<dbReference type="KEGG" id="azz:DEW08_12965"/>
<proteinExistence type="predicted"/>
<dbReference type="Pfam" id="PF00583">
    <property type="entry name" value="Acetyltransf_1"/>
    <property type="match status" value="1"/>
</dbReference>
<accession>A0A2S2CRU3</accession>
<evidence type="ECO:0000256" key="1">
    <source>
        <dbReference type="ARBA" id="ARBA00022679"/>
    </source>
</evidence>
<dbReference type="SUPFAM" id="SSF55729">
    <property type="entry name" value="Acyl-CoA N-acyltransferases (Nat)"/>
    <property type="match status" value="1"/>
</dbReference>
<protein>
    <submittedName>
        <fullName evidence="4">GNAT family acetyltransferase</fullName>
    </submittedName>
</protein>
<reference evidence="5" key="1">
    <citation type="submission" date="2018-05" db="EMBL/GenBank/DDBJ databases">
        <title>Azospirillum thermophila sp. nov., a novel isolated from hot spring.</title>
        <authorList>
            <person name="Zhao Z."/>
        </authorList>
    </citation>
    <scope>NUCLEOTIDE SEQUENCE [LARGE SCALE GENOMIC DNA]</scope>
    <source>
        <strain evidence="5">CFH 70021</strain>
    </source>
</reference>
<keyword evidence="5" id="KW-1185">Reference proteome</keyword>
<dbReference type="EMBL" id="CP029353">
    <property type="protein sequence ID" value="AWK87017.1"/>
    <property type="molecule type" value="Genomic_DNA"/>
</dbReference>
<evidence type="ECO:0000313" key="4">
    <source>
        <dbReference type="EMBL" id="AWK87017.1"/>
    </source>
</evidence>
<evidence type="ECO:0000259" key="3">
    <source>
        <dbReference type="PROSITE" id="PS51186"/>
    </source>
</evidence>
<evidence type="ECO:0000313" key="5">
    <source>
        <dbReference type="Proteomes" id="UP000245629"/>
    </source>
</evidence>
<organism evidence="4 5">
    <name type="scientific">Azospirillum thermophilum</name>
    <dbReference type="NCBI Taxonomy" id="2202148"/>
    <lineage>
        <taxon>Bacteria</taxon>
        <taxon>Pseudomonadati</taxon>
        <taxon>Pseudomonadota</taxon>
        <taxon>Alphaproteobacteria</taxon>
        <taxon>Rhodospirillales</taxon>
        <taxon>Azospirillaceae</taxon>
        <taxon>Azospirillum</taxon>
    </lineage>
</organism>
<sequence length="152" mass="16660">MSGGSVEGGSVERGLAVRAFRPEDRDALIALWTAGGLTVPWNDPVSDIALAMSRPNSTILVGTEDGRPVASVMVGYDGHRGWFYYLAVDAACRRRGHGRRMVEAAEAWLTEAGMPKAMLMVRDSNHAVLAFYERLGYARSDTIVMQKWLKTS</sequence>
<dbReference type="PANTHER" id="PTHR43877">
    <property type="entry name" value="AMINOALKYLPHOSPHONATE N-ACETYLTRANSFERASE-RELATED-RELATED"/>
    <property type="match status" value="1"/>
</dbReference>
<dbReference type="Proteomes" id="UP000245629">
    <property type="component" value="Chromosome 2"/>
</dbReference>
<gene>
    <name evidence="4" type="ORF">DEW08_12965</name>
</gene>
<dbReference type="OrthoDB" id="1821130at2"/>
<evidence type="ECO:0000256" key="2">
    <source>
        <dbReference type="ARBA" id="ARBA00023315"/>
    </source>
</evidence>
<feature type="domain" description="N-acetyltransferase" evidence="3">
    <location>
        <begin position="15"/>
        <end position="152"/>
    </location>
</feature>
<dbReference type="PROSITE" id="PS51186">
    <property type="entry name" value="GNAT"/>
    <property type="match status" value="1"/>
</dbReference>
<dbReference type="InterPro" id="IPR016181">
    <property type="entry name" value="Acyl_CoA_acyltransferase"/>
</dbReference>
<keyword evidence="2" id="KW-0012">Acyltransferase</keyword>
<dbReference type="Gene3D" id="3.40.630.30">
    <property type="match status" value="1"/>
</dbReference>
<name>A0A2S2CRU3_9PROT</name>